<evidence type="ECO:0000313" key="5">
    <source>
        <dbReference type="Proteomes" id="UP000237000"/>
    </source>
</evidence>
<dbReference type="AlphaFoldDB" id="A0A2P5FTB9"/>
<feature type="domain" description="C-JID" evidence="3">
    <location>
        <begin position="415"/>
        <end position="552"/>
    </location>
</feature>
<dbReference type="Proteomes" id="UP000237000">
    <property type="component" value="Unassembled WGS sequence"/>
</dbReference>
<evidence type="ECO:0000256" key="1">
    <source>
        <dbReference type="ARBA" id="ARBA00022614"/>
    </source>
</evidence>
<dbReference type="InterPro" id="IPR045344">
    <property type="entry name" value="C-JID"/>
</dbReference>
<reference evidence="5" key="1">
    <citation type="submission" date="2016-06" db="EMBL/GenBank/DDBJ databases">
        <title>Parallel loss of symbiosis genes in relatives of nitrogen-fixing non-legume Parasponia.</title>
        <authorList>
            <person name="Van Velzen R."/>
            <person name="Holmer R."/>
            <person name="Bu F."/>
            <person name="Rutten L."/>
            <person name="Van Zeijl A."/>
            <person name="Liu W."/>
            <person name="Santuari L."/>
            <person name="Cao Q."/>
            <person name="Sharma T."/>
            <person name="Shen D."/>
            <person name="Roswanjaya Y."/>
            <person name="Wardhani T."/>
            <person name="Kalhor M.S."/>
            <person name="Jansen J."/>
            <person name="Van den Hoogen J."/>
            <person name="Gungor B."/>
            <person name="Hartog M."/>
            <person name="Hontelez J."/>
            <person name="Verver J."/>
            <person name="Yang W.-C."/>
            <person name="Schijlen E."/>
            <person name="Repin R."/>
            <person name="Schilthuizen M."/>
            <person name="Schranz E."/>
            <person name="Heidstra R."/>
            <person name="Miyata K."/>
            <person name="Fedorova E."/>
            <person name="Kohlen W."/>
            <person name="Bisseling T."/>
            <person name="Smit S."/>
            <person name="Geurts R."/>
        </authorList>
    </citation>
    <scope>NUCLEOTIDE SEQUENCE [LARGE SCALE GENOMIC DNA]</scope>
    <source>
        <strain evidence="5">cv. RG33-2</strain>
    </source>
</reference>
<evidence type="ECO:0000313" key="4">
    <source>
        <dbReference type="EMBL" id="POO01020.1"/>
    </source>
</evidence>
<evidence type="ECO:0000259" key="3">
    <source>
        <dbReference type="Pfam" id="PF20160"/>
    </source>
</evidence>
<evidence type="ECO:0000256" key="2">
    <source>
        <dbReference type="ARBA" id="ARBA00022737"/>
    </source>
</evidence>
<organism evidence="4 5">
    <name type="scientific">Trema orientale</name>
    <name type="common">Charcoal tree</name>
    <name type="synonym">Celtis orientalis</name>
    <dbReference type="NCBI Taxonomy" id="63057"/>
    <lineage>
        <taxon>Eukaryota</taxon>
        <taxon>Viridiplantae</taxon>
        <taxon>Streptophyta</taxon>
        <taxon>Embryophyta</taxon>
        <taxon>Tracheophyta</taxon>
        <taxon>Spermatophyta</taxon>
        <taxon>Magnoliopsida</taxon>
        <taxon>eudicotyledons</taxon>
        <taxon>Gunneridae</taxon>
        <taxon>Pentapetalae</taxon>
        <taxon>rosids</taxon>
        <taxon>fabids</taxon>
        <taxon>Rosales</taxon>
        <taxon>Cannabaceae</taxon>
        <taxon>Trema</taxon>
    </lineage>
</organism>
<comment type="caution">
    <text evidence="4">The sequence shown here is derived from an EMBL/GenBank/DDBJ whole genome shotgun (WGS) entry which is preliminary data.</text>
</comment>
<protein>
    <recommendedName>
        <fullName evidence="3">C-JID domain-containing protein</fullName>
    </recommendedName>
</protein>
<sequence>MTFVFCDRRSVCAAKYMASERTRFFSNSGSISDSLSEETTHLLPSTYMATEQYRCISKRRSITGSLMEELETNLLLIILSRWFFHHSSGDIAVCYLPPNLHDDEKWVGLEVYVVIMWRLPIQGTPSRLAVDIYAHATSTVHIITYPLTLRDGYVGAFSIVSHVPRICFLKELNQCRGISVCFTPITKNIEVNMCGTKLLYEKDSELLVNVIVESGKTRRDLWLLHEQIKLYVKDETGSRKTMERRSSHSDSFISHEQPKVCPEGETFDHDELEKGYALIFDCGLVDSLEELFSSADPLVEETIPNVLETSRLSLAPTGGYKKFDSILLHSKHKFLNDWDCIQETAGDSGYGLKHLNVMIETPLQRSCSVYQKRDLNILLEEFFRGGSVFVTLSVRGHIISVLKHFDPYSTYNFCFPWKEIIGWFERQSTLRMAKIEIPAHLNDDSEWRGLVICSSFSVEDHQNTRSETSLKLLCHLTADEGQLINVVPTFYVSKEEFKWSYTRGFIWLTYITRALLPELNEQRSLEARISSCCPYLTTKTCGIRLLYQREVEEFKRAIIHCWTSYFHNLETICRFVKDIDRFRQEWFDQAQMYDLCFRAPFTDEHQKWFSVHFKDPSASICKLSSDPKISLNNWSGLALYAHFREPEKPETTSYDGLDPEIPKYLTCFFKNEMNGPEYYHEHGATGEELNWLREGGFTWLSYLPRSWVLKDTQAAYHLNQYRIMDVYFRSNTRVLPAHHIGIRLVYSDNVEEFQEIIKQCRASMNEVKNAFLS</sequence>
<dbReference type="InParanoid" id="A0A2P5FTB9"/>
<proteinExistence type="predicted"/>
<name>A0A2P5FTB9_TREOI</name>
<gene>
    <name evidence="4" type="ORF">TorRG33x02_032030</name>
</gene>
<keyword evidence="5" id="KW-1185">Reference proteome</keyword>
<dbReference type="OrthoDB" id="1162234at2759"/>
<dbReference type="EMBL" id="JXTC01000010">
    <property type="protein sequence ID" value="POO01020.1"/>
    <property type="molecule type" value="Genomic_DNA"/>
</dbReference>
<keyword evidence="1" id="KW-0433">Leucine-rich repeat</keyword>
<accession>A0A2P5FTB9</accession>
<keyword evidence="2" id="KW-0677">Repeat</keyword>
<dbReference type="Pfam" id="PF20160">
    <property type="entry name" value="C-JID"/>
    <property type="match status" value="1"/>
</dbReference>